<dbReference type="EMBL" id="CP002529">
    <property type="protein sequence ID" value="ADY01589.1"/>
    <property type="molecule type" value="Genomic_DNA"/>
</dbReference>
<dbReference type="RefSeq" id="WP_013604751.1">
    <property type="nucleotide sequence ID" value="NC_015151.1"/>
</dbReference>
<dbReference type="KEGG" id="vmo:VMUT_1384"/>
<dbReference type="OrthoDB" id="28315at2157"/>
<reference evidence="1 2" key="1">
    <citation type="journal article" date="2011" name="J. Bacteriol.">
        <title>Complete genome sequence of 'Vulcanisaeta moutnovskia' strain 768-28, a novel member of the hyperthermophilic crenarchaeal genus vulcanisaeta.</title>
        <authorList>
            <person name="Gumerov V.M."/>
            <person name="Mardanov A.V."/>
            <person name="Beletsky A.V."/>
            <person name="Prokofeva M.I."/>
            <person name="Bonch-Osmolovskaya E.A."/>
            <person name="Ravin N.V."/>
            <person name="Skryabin K.G."/>
        </authorList>
    </citation>
    <scope>NUCLEOTIDE SEQUENCE [LARGE SCALE GENOMIC DNA]</scope>
    <source>
        <strain evidence="1 2">768-28</strain>
    </source>
</reference>
<evidence type="ECO:0000313" key="1">
    <source>
        <dbReference type="EMBL" id="ADY01589.1"/>
    </source>
</evidence>
<dbReference type="Proteomes" id="UP000007485">
    <property type="component" value="Chromosome"/>
</dbReference>
<proteinExistence type="predicted"/>
<evidence type="ECO:0000313" key="2">
    <source>
        <dbReference type="Proteomes" id="UP000007485"/>
    </source>
</evidence>
<dbReference type="HOGENOM" id="CLU_1197690_0_0_2"/>
<accession>F0QSS2</accession>
<organism evidence="1 2">
    <name type="scientific">Vulcanisaeta moutnovskia (strain 768-28)</name>
    <dbReference type="NCBI Taxonomy" id="985053"/>
    <lineage>
        <taxon>Archaea</taxon>
        <taxon>Thermoproteota</taxon>
        <taxon>Thermoprotei</taxon>
        <taxon>Thermoproteales</taxon>
        <taxon>Thermoproteaceae</taxon>
        <taxon>Vulcanisaeta</taxon>
    </lineage>
</organism>
<dbReference type="AlphaFoldDB" id="F0QSS2"/>
<dbReference type="GeneID" id="10289036"/>
<protein>
    <submittedName>
        <fullName evidence="1">Uncharacterized protein</fullName>
    </submittedName>
</protein>
<sequence length="231" mass="25002">MTWKKYLLLAIILSITVLLITHYTLSASIYDESSSTPPPSSYVLINITAPNYTTWTIYANASNVWYAYYQGSGSQVFGPAYVGEPGTIVTFNVASTTNCEYPSITYEPSSSIALSEGANYEMIAINCVSYVNATINVTSGGGIIMILSTPGFITTQSLIINGPTIQSMVLPVNTTLFIIAWPFYGYTLEGVYVDGTAINYTETPYGSFHTEVMLSTNSTITVEFTNATSSS</sequence>
<dbReference type="eggNOG" id="arCOG14799">
    <property type="taxonomic scope" value="Archaea"/>
</dbReference>
<gene>
    <name evidence="1" type="ordered locus">VMUT_1384</name>
</gene>
<keyword evidence="2" id="KW-1185">Reference proteome</keyword>
<name>F0QSS2_VULM7</name>